<dbReference type="VEuPathDB" id="MicrosporidiaDB:ECANGB1_2666"/>
<keyword evidence="3" id="KW-1185">Reference proteome</keyword>
<evidence type="ECO:0000256" key="1">
    <source>
        <dbReference type="SAM" id="SignalP"/>
    </source>
</evidence>
<proteinExistence type="predicted"/>
<accession>A0A1Y1S5B3</accession>
<evidence type="ECO:0008006" key="4">
    <source>
        <dbReference type="Google" id="ProtNLM"/>
    </source>
</evidence>
<dbReference type="Proteomes" id="UP000192639">
    <property type="component" value="Unassembled WGS sequence"/>
</dbReference>
<gene>
    <name evidence="2" type="ORF">ECANGB1_2666</name>
</gene>
<sequence length="95" mass="10802">MTSLVVSLLLTIRQLFSMSYVRAFPIFLFRYSNILQTTSFLKEKSSRFLSAADILLSNNANSWLSVSSFVYNSYSASESSNISYKLMILCVVDIF</sequence>
<comment type="caution">
    <text evidence="2">The sequence shown here is derived from an EMBL/GenBank/DDBJ whole genome shotgun (WGS) entry which is preliminary data.</text>
</comment>
<evidence type="ECO:0000313" key="3">
    <source>
        <dbReference type="Proteomes" id="UP000192639"/>
    </source>
</evidence>
<protein>
    <recommendedName>
        <fullName evidence="4">Secreted protein</fullName>
    </recommendedName>
</protein>
<evidence type="ECO:0000313" key="2">
    <source>
        <dbReference type="EMBL" id="ORD93590.1"/>
    </source>
</evidence>
<dbReference type="EMBL" id="LWDP01000065">
    <property type="protein sequence ID" value="ORD93590.1"/>
    <property type="molecule type" value="Genomic_DNA"/>
</dbReference>
<reference evidence="2 3" key="1">
    <citation type="journal article" date="2017" name="Environ. Microbiol.">
        <title>Decay of the glycolytic pathway and adaptation to intranuclear parasitism within Enterocytozoonidae microsporidia.</title>
        <authorList>
            <person name="Wiredu Boakye D."/>
            <person name="Jaroenlak P."/>
            <person name="Prachumwat A."/>
            <person name="Williams T.A."/>
            <person name="Bateman K.S."/>
            <person name="Itsathitphaisarn O."/>
            <person name="Sritunyalucksana K."/>
            <person name="Paszkiewicz K.H."/>
            <person name="Moore K.A."/>
            <person name="Stentiford G.D."/>
            <person name="Williams B.A."/>
        </authorList>
    </citation>
    <scope>NUCLEOTIDE SEQUENCE [LARGE SCALE GENOMIC DNA]</scope>
    <source>
        <strain evidence="2 3">GB1</strain>
    </source>
</reference>
<feature type="chain" id="PRO_5013141372" description="Secreted protein" evidence="1">
    <location>
        <begin position="24"/>
        <end position="95"/>
    </location>
</feature>
<dbReference type="AlphaFoldDB" id="A0A1Y1S5B3"/>
<feature type="signal peptide" evidence="1">
    <location>
        <begin position="1"/>
        <end position="23"/>
    </location>
</feature>
<name>A0A1Y1S5B3_9MICR</name>
<organism evidence="2 3">
    <name type="scientific">Enterospora canceri</name>
    <dbReference type="NCBI Taxonomy" id="1081671"/>
    <lineage>
        <taxon>Eukaryota</taxon>
        <taxon>Fungi</taxon>
        <taxon>Fungi incertae sedis</taxon>
        <taxon>Microsporidia</taxon>
        <taxon>Enterocytozoonidae</taxon>
        <taxon>Enterospora</taxon>
    </lineage>
</organism>
<keyword evidence="1" id="KW-0732">Signal</keyword>